<sequence>MTERPIPAALAVVVRGAQLLLVRRNNRPNAGLWGFPGGKIELGETVMEAAVRELQEETGVEAEARETLTSVDVIIHNNEGALEHHYVLVAILCEYISGAPLAADDVSEAEWFDYEAILANPDAQSPAVGDVARQAMMRLRGS</sequence>
<dbReference type="PROSITE" id="PS00893">
    <property type="entry name" value="NUDIX_BOX"/>
    <property type="match status" value="1"/>
</dbReference>
<dbReference type="InterPro" id="IPR000086">
    <property type="entry name" value="NUDIX_hydrolase_dom"/>
</dbReference>
<proteinExistence type="inferred from homology"/>
<dbReference type="EMBL" id="VHSH01000012">
    <property type="protein sequence ID" value="TQV72480.1"/>
    <property type="molecule type" value="Genomic_DNA"/>
</dbReference>
<name>A0A545T5F4_9PROT</name>
<evidence type="ECO:0000313" key="6">
    <source>
        <dbReference type="Proteomes" id="UP000315252"/>
    </source>
</evidence>
<evidence type="ECO:0000313" key="5">
    <source>
        <dbReference type="EMBL" id="TQV72480.1"/>
    </source>
</evidence>
<dbReference type="OrthoDB" id="9761969at2"/>
<reference evidence="5 6" key="1">
    <citation type="submission" date="2019-06" db="EMBL/GenBank/DDBJ databases">
        <title>Whole genome sequence for Rhodospirillaceae sp. R148.</title>
        <authorList>
            <person name="Wang G."/>
        </authorList>
    </citation>
    <scope>NUCLEOTIDE SEQUENCE [LARGE SCALE GENOMIC DNA]</scope>
    <source>
        <strain evidence="5 6">R148</strain>
    </source>
</reference>
<dbReference type="AlphaFoldDB" id="A0A545T5F4"/>
<dbReference type="GO" id="GO:0016787">
    <property type="term" value="F:hydrolase activity"/>
    <property type="evidence" value="ECO:0007669"/>
    <property type="project" value="UniProtKB-KW"/>
</dbReference>
<evidence type="ECO:0000259" key="4">
    <source>
        <dbReference type="PROSITE" id="PS51462"/>
    </source>
</evidence>
<dbReference type="Gene3D" id="3.90.79.10">
    <property type="entry name" value="Nucleoside Triphosphate Pyrophosphohydrolase"/>
    <property type="match status" value="1"/>
</dbReference>
<dbReference type="CDD" id="cd04673">
    <property type="entry name" value="NUDIX_ADPRase"/>
    <property type="match status" value="1"/>
</dbReference>
<evidence type="ECO:0000256" key="1">
    <source>
        <dbReference type="ARBA" id="ARBA00001946"/>
    </source>
</evidence>
<evidence type="ECO:0000256" key="2">
    <source>
        <dbReference type="ARBA" id="ARBA00022801"/>
    </source>
</evidence>
<comment type="cofactor">
    <cofactor evidence="1">
        <name>Mg(2+)</name>
        <dbReference type="ChEBI" id="CHEBI:18420"/>
    </cofactor>
</comment>
<dbReference type="PANTHER" id="PTHR43736">
    <property type="entry name" value="ADP-RIBOSE PYROPHOSPHATASE"/>
    <property type="match status" value="1"/>
</dbReference>
<dbReference type="RefSeq" id="WP_142899327.1">
    <property type="nucleotide sequence ID" value="NZ_ML660063.1"/>
</dbReference>
<comment type="similarity">
    <text evidence="3">Belongs to the Nudix hydrolase family.</text>
</comment>
<comment type="caution">
    <text evidence="5">The sequence shown here is derived from an EMBL/GenBank/DDBJ whole genome shotgun (WGS) entry which is preliminary data.</text>
</comment>
<keyword evidence="6" id="KW-1185">Reference proteome</keyword>
<feature type="domain" description="Nudix hydrolase" evidence="4">
    <location>
        <begin position="4"/>
        <end position="134"/>
    </location>
</feature>
<dbReference type="Proteomes" id="UP000315252">
    <property type="component" value="Unassembled WGS sequence"/>
</dbReference>
<keyword evidence="2 3" id="KW-0378">Hydrolase</keyword>
<organism evidence="5 6">
    <name type="scientific">Denitrobaculum tricleocarpae</name>
    <dbReference type="NCBI Taxonomy" id="2591009"/>
    <lineage>
        <taxon>Bacteria</taxon>
        <taxon>Pseudomonadati</taxon>
        <taxon>Pseudomonadota</taxon>
        <taxon>Alphaproteobacteria</taxon>
        <taxon>Rhodospirillales</taxon>
        <taxon>Rhodospirillaceae</taxon>
        <taxon>Denitrobaculum</taxon>
    </lineage>
</organism>
<dbReference type="PROSITE" id="PS51462">
    <property type="entry name" value="NUDIX"/>
    <property type="match status" value="1"/>
</dbReference>
<accession>A0A545T5F4</accession>
<dbReference type="PRINTS" id="PR00502">
    <property type="entry name" value="NUDIXFAMILY"/>
</dbReference>
<dbReference type="InterPro" id="IPR020476">
    <property type="entry name" value="Nudix_hydrolase"/>
</dbReference>
<dbReference type="SUPFAM" id="SSF55811">
    <property type="entry name" value="Nudix"/>
    <property type="match status" value="1"/>
</dbReference>
<dbReference type="InterPro" id="IPR015797">
    <property type="entry name" value="NUDIX_hydrolase-like_dom_sf"/>
</dbReference>
<protein>
    <submittedName>
        <fullName evidence="5">NUDIX domain-containing protein</fullName>
    </submittedName>
</protein>
<dbReference type="PANTHER" id="PTHR43736:SF1">
    <property type="entry name" value="DIHYDRONEOPTERIN TRIPHOSPHATE DIPHOSPHATASE"/>
    <property type="match status" value="1"/>
</dbReference>
<dbReference type="InterPro" id="IPR020084">
    <property type="entry name" value="NUDIX_hydrolase_CS"/>
</dbReference>
<dbReference type="Pfam" id="PF00293">
    <property type="entry name" value="NUDIX"/>
    <property type="match status" value="1"/>
</dbReference>
<gene>
    <name evidence="5" type="ORF">FKG95_25765</name>
</gene>
<evidence type="ECO:0000256" key="3">
    <source>
        <dbReference type="RuleBase" id="RU003476"/>
    </source>
</evidence>